<organism evidence="1 2">
    <name type="scientific">Pedobacter psychrophilus</name>
    <dbReference type="NCBI Taxonomy" id="1826909"/>
    <lineage>
        <taxon>Bacteria</taxon>
        <taxon>Pseudomonadati</taxon>
        <taxon>Bacteroidota</taxon>
        <taxon>Sphingobacteriia</taxon>
        <taxon>Sphingobacteriales</taxon>
        <taxon>Sphingobacteriaceae</taxon>
        <taxon>Pedobacter</taxon>
    </lineage>
</organism>
<keyword evidence="2" id="KW-1185">Reference proteome</keyword>
<sequence>MCEHLIGLETELKEKGIKETFRGKAWSENCREWVYYDCVLNLEKINNRYNFPDCVKIHINDDNKSGMESGFYCEVCKDAIMGIHAYFGENKIKVQ</sequence>
<reference evidence="1 2" key="2">
    <citation type="submission" date="2016-06" db="EMBL/GenBank/DDBJ databases">
        <title>Pedobacter psychrophilus sp. nov., isolated from Antarctic fragmentary rock.</title>
        <authorList>
            <person name="Svec P."/>
        </authorList>
    </citation>
    <scope>NUCLEOTIDE SEQUENCE [LARGE SCALE GENOMIC DNA]</scope>
    <source>
        <strain evidence="1 2">CCM 8644</strain>
    </source>
</reference>
<dbReference type="OrthoDB" id="287704at2"/>
<protein>
    <submittedName>
        <fullName evidence="1">Uncharacterized protein</fullName>
    </submittedName>
</protein>
<comment type="caution">
    <text evidence="1">The sequence shown here is derived from an EMBL/GenBank/DDBJ whole genome shotgun (WGS) entry which is preliminary data.</text>
</comment>
<evidence type="ECO:0000313" key="2">
    <source>
        <dbReference type="Proteomes" id="UP000078459"/>
    </source>
</evidence>
<gene>
    <name evidence="1" type="ORF">A5893_17165</name>
</gene>
<accession>A0A179DR80</accession>
<name>A0A179DR80_9SPHI</name>
<dbReference type="Proteomes" id="UP000078459">
    <property type="component" value="Unassembled WGS sequence"/>
</dbReference>
<evidence type="ECO:0000313" key="1">
    <source>
        <dbReference type="EMBL" id="OAQ43516.1"/>
    </source>
</evidence>
<dbReference type="RefSeq" id="WP_082911257.1">
    <property type="nucleotide sequence ID" value="NZ_LWHJ01000003.1"/>
</dbReference>
<dbReference type="EMBL" id="LWHJ01000003">
    <property type="protein sequence ID" value="OAQ43516.1"/>
    <property type="molecule type" value="Genomic_DNA"/>
</dbReference>
<proteinExistence type="predicted"/>
<reference evidence="1 2" key="1">
    <citation type="submission" date="2016-04" db="EMBL/GenBank/DDBJ databases">
        <authorList>
            <person name="Evans L.H."/>
            <person name="Alamgir A."/>
            <person name="Owens N."/>
            <person name="Weber N.D."/>
            <person name="Virtaneva K."/>
            <person name="Barbian K."/>
            <person name="Babar A."/>
            <person name="Rosenke K."/>
        </authorList>
    </citation>
    <scope>NUCLEOTIDE SEQUENCE [LARGE SCALE GENOMIC DNA]</scope>
    <source>
        <strain evidence="1 2">CCM 8644</strain>
    </source>
</reference>
<dbReference type="AlphaFoldDB" id="A0A179DR80"/>